<dbReference type="PROSITE" id="PS51143">
    <property type="entry name" value="MT_A70"/>
    <property type="match status" value="1"/>
</dbReference>
<keyword evidence="6 9" id="KW-0472">Membrane</keyword>
<evidence type="ECO:0000256" key="5">
    <source>
        <dbReference type="ARBA" id="ARBA00022989"/>
    </source>
</evidence>
<dbReference type="GO" id="GO:0008168">
    <property type="term" value="F:methyltransferase activity"/>
    <property type="evidence" value="ECO:0007669"/>
    <property type="project" value="InterPro"/>
</dbReference>
<dbReference type="Proteomes" id="UP000677054">
    <property type="component" value="Unassembled WGS sequence"/>
</dbReference>
<comment type="similarity">
    <text evidence="2">Belongs to the ric-3 family.</text>
</comment>
<dbReference type="InterPro" id="IPR007757">
    <property type="entry name" value="MT-A70-like"/>
</dbReference>
<dbReference type="GO" id="GO:0007271">
    <property type="term" value="P:synaptic transmission, cholinergic"/>
    <property type="evidence" value="ECO:0007669"/>
    <property type="project" value="TreeGrafter"/>
</dbReference>
<dbReference type="GO" id="GO:0003676">
    <property type="term" value="F:nucleic acid binding"/>
    <property type="evidence" value="ECO:0007669"/>
    <property type="project" value="InterPro"/>
</dbReference>
<dbReference type="PANTHER" id="PTHR21723:SF3">
    <property type="entry name" value="PROTEIN RIC-3"/>
    <property type="match status" value="1"/>
</dbReference>
<comment type="subcellular location">
    <subcellularLocation>
        <location evidence="1">Endoplasmic reticulum membrane</location>
    </subcellularLocation>
</comment>
<evidence type="ECO:0000313" key="12">
    <source>
        <dbReference type="Proteomes" id="UP000677054"/>
    </source>
</evidence>
<evidence type="ECO:0000313" key="11">
    <source>
        <dbReference type="EMBL" id="CAD7243025.1"/>
    </source>
</evidence>
<keyword evidence="5 9" id="KW-1133">Transmembrane helix</keyword>
<dbReference type="InterPro" id="IPR032763">
    <property type="entry name" value="RIC3_N"/>
</dbReference>
<evidence type="ECO:0000256" key="8">
    <source>
        <dbReference type="SAM" id="MobiDB-lite"/>
    </source>
</evidence>
<reference evidence="11" key="1">
    <citation type="submission" date="2020-11" db="EMBL/GenBank/DDBJ databases">
        <authorList>
            <person name="Tran Van P."/>
        </authorList>
    </citation>
    <scope>NUCLEOTIDE SEQUENCE</scope>
</reference>
<dbReference type="GO" id="GO:0034394">
    <property type="term" value="P:protein localization to cell surface"/>
    <property type="evidence" value="ECO:0007669"/>
    <property type="project" value="TreeGrafter"/>
</dbReference>
<dbReference type="EMBL" id="CAJPEV010000354">
    <property type="protein sequence ID" value="CAG0884370.1"/>
    <property type="molecule type" value="Genomic_DNA"/>
</dbReference>
<keyword evidence="12" id="KW-1185">Reference proteome</keyword>
<evidence type="ECO:0000256" key="6">
    <source>
        <dbReference type="ARBA" id="ARBA00023136"/>
    </source>
</evidence>
<dbReference type="SUPFAM" id="SSF53335">
    <property type="entry name" value="S-adenosyl-L-methionine-dependent methyltransferases"/>
    <property type="match status" value="1"/>
</dbReference>
<accession>A0A7R8X3C5</accession>
<dbReference type="InterPro" id="IPR002052">
    <property type="entry name" value="DNA_methylase_N6_adenine_CS"/>
</dbReference>
<evidence type="ECO:0000256" key="2">
    <source>
        <dbReference type="ARBA" id="ARBA00008538"/>
    </source>
</evidence>
<dbReference type="GO" id="GO:0045202">
    <property type="term" value="C:synapse"/>
    <property type="evidence" value="ECO:0007669"/>
    <property type="project" value="GOC"/>
</dbReference>
<dbReference type="Pfam" id="PF15361">
    <property type="entry name" value="RIC3"/>
    <property type="match status" value="1"/>
</dbReference>
<dbReference type="InterPro" id="IPR026160">
    <property type="entry name" value="Ric3"/>
</dbReference>
<dbReference type="OrthoDB" id="61116at2759"/>
<proteinExistence type="inferred from homology"/>
<evidence type="ECO:0000256" key="9">
    <source>
        <dbReference type="SAM" id="Phobius"/>
    </source>
</evidence>
<keyword evidence="4" id="KW-0256">Endoplasmic reticulum</keyword>
<feature type="region of interest" description="Disordered" evidence="8">
    <location>
        <begin position="412"/>
        <end position="438"/>
    </location>
</feature>
<organism evidence="11">
    <name type="scientific">Darwinula stevensoni</name>
    <dbReference type="NCBI Taxonomy" id="69355"/>
    <lineage>
        <taxon>Eukaryota</taxon>
        <taxon>Metazoa</taxon>
        <taxon>Ecdysozoa</taxon>
        <taxon>Arthropoda</taxon>
        <taxon>Crustacea</taxon>
        <taxon>Oligostraca</taxon>
        <taxon>Ostracoda</taxon>
        <taxon>Podocopa</taxon>
        <taxon>Podocopida</taxon>
        <taxon>Darwinulocopina</taxon>
        <taxon>Darwinuloidea</taxon>
        <taxon>Darwinulidae</taxon>
        <taxon>Darwinula</taxon>
    </lineage>
</organism>
<gene>
    <name evidence="11" type="ORF">DSTB1V02_LOCUS2963</name>
</gene>
<evidence type="ECO:0000256" key="7">
    <source>
        <dbReference type="PROSITE-ProRule" id="PRU00489"/>
    </source>
</evidence>
<dbReference type="EMBL" id="LR899871">
    <property type="protein sequence ID" value="CAD7243025.1"/>
    <property type="molecule type" value="Genomic_DNA"/>
</dbReference>
<protein>
    <recommendedName>
        <fullName evidence="10">Resistance to inhibitors of cholinesterase protein 3 N-terminal domain-containing protein</fullName>
    </recommendedName>
</protein>
<dbReference type="AlphaFoldDB" id="A0A7R8X3C5"/>
<keyword evidence="3 9" id="KW-0812">Transmembrane</keyword>
<feature type="domain" description="Resistance to inhibitors of cholinesterase protein 3 N-terminal" evidence="10">
    <location>
        <begin position="192"/>
        <end position="333"/>
    </location>
</feature>
<name>A0A7R8X3C5_9CRUS</name>
<evidence type="ECO:0000256" key="1">
    <source>
        <dbReference type="ARBA" id="ARBA00004586"/>
    </source>
</evidence>
<evidence type="ECO:0000259" key="10">
    <source>
        <dbReference type="Pfam" id="PF15361"/>
    </source>
</evidence>
<feature type="compositionally biased region" description="Acidic residues" evidence="8">
    <location>
        <begin position="426"/>
        <end position="438"/>
    </location>
</feature>
<dbReference type="GO" id="GO:0032259">
    <property type="term" value="P:methylation"/>
    <property type="evidence" value="ECO:0007669"/>
    <property type="project" value="InterPro"/>
</dbReference>
<feature type="region of interest" description="Disordered" evidence="8">
    <location>
        <begin position="205"/>
        <end position="224"/>
    </location>
</feature>
<evidence type="ECO:0000256" key="3">
    <source>
        <dbReference type="ARBA" id="ARBA00022692"/>
    </source>
</evidence>
<dbReference type="GO" id="GO:0005789">
    <property type="term" value="C:endoplasmic reticulum membrane"/>
    <property type="evidence" value="ECO:0007669"/>
    <property type="project" value="UniProtKB-SubCell"/>
</dbReference>
<dbReference type="PROSITE" id="PS00092">
    <property type="entry name" value="N6_MTASE"/>
    <property type="match status" value="1"/>
</dbReference>
<dbReference type="GO" id="GO:0043005">
    <property type="term" value="C:neuron projection"/>
    <property type="evidence" value="ECO:0007669"/>
    <property type="project" value="TreeGrafter"/>
</dbReference>
<dbReference type="GO" id="GO:0043025">
    <property type="term" value="C:neuronal cell body"/>
    <property type="evidence" value="ECO:0007669"/>
    <property type="project" value="TreeGrafter"/>
</dbReference>
<evidence type="ECO:0000256" key="4">
    <source>
        <dbReference type="ARBA" id="ARBA00022824"/>
    </source>
</evidence>
<feature type="transmembrane region" description="Helical" evidence="9">
    <location>
        <begin position="239"/>
        <end position="261"/>
    </location>
</feature>
<feature type="transmembrane region" description="Helical" evidence="9">
    <location>
        <begin position="20"/>
        <end position="41"/>
    </location>
</feature>
<comment type="similarity">
    <text evidence="7">Belongs to the MT-A70-like family.</text>
</comment>
<sequence>MQIDEPPEPKMAATEFSTGRTIFVLAIVVGCFAVLWPRVFYPMLQASIGGERSSDLPDTACMKILFNTDLESIHFWELCKIIMERHKRTSVSHRILHDYSMAQDLIILCKKEVLETCNVELREPIVDDFWQSMSKIRVDYGDLSWNLTQCLKNHYDIDRRDLGDLEMFHWNRLKPHLRQERTKSTPNEFMHPAMRERGQAIRAHGEKQQRVPQPGMRPTIGGPGHIVQPQVKGSGTMGIVMPVYTVGIVIFFVYTIMKILLKKNDQNRTPQVMDFHMDTEHRKYVFPEEYQYQHDRKPQPPATTEQKQKIEDVEIMELRKRLAETEAAMERIMQQIGSVTDRLSSSAMAELLQEAQGLTEHFKASLEEAEVDQADLDEGAISEVPEEEMQGSPTVLSPAPQKRHIQFAGVPPMAGEEEKEECKDEEREEEHDEEEEGEVSNILIDTPLSSDMSFLVSEAECKALPVEEPTPHADEETDYGTPVVLSGKMTISFLTTHPSLDEVTDFGEPLSMEAPKPSPGPPSPECLSGYAQSMIQSFLNSAMKESIQALKGTEVSLEEEDTGEGRDYMGRMELWDIKTPWLMDAQAQNMDTKSRKRPRGRRRSFLTPTCDGVKKSLENLLGLSKSSLFIQTQATEEDILTNNRAARTVAKSILEDGPRLDILEFSGSNPEPFPCFHRLDSFPTQEFILPPKCRFFNCDLRTKSNSLFPEEAFDVILMDPPWRNKHIRRVKKRNVSAGYNQLKGEDEILDAAEVNRWGKPGCLLAVWCTNNEKLLKTLRETLFPKWGFTFQAQWFWCKVTRNGEPVVDFGVREGKKPYERLLLARKTTEHVHESSWNSIEDGKILVSVPSAIHSHKPPIHRLLERYVNGGLEESRCLEVFGRYLHPGWTTIGNQVLLLQQTSCFHELRQ</sequence>
<dbReference type="InterPro" id="IPR029063">
    <property type="entry name" value="SAM-dependent_MTases_sf"/>
</dbReference>
<dbReference type="PANTHER" id="PTHR21723">
    <property type="entry name" value="RESISTANCE TO INHIBITORS OF CHOLINESTERASE PROTEIN 3 RIC3"/>
    <property type="match status" value="1"/>
</dbReference>
<dbReference type="Pfam" id="PF05063">
    <property type="entry name" value="MT-A70"/>
    <property type="match status" value="1"/>
</dbReference>